<feature type="chain" id="PRO_5035284539" description="Bifunctional inhibitor/plant lipid transfer protein/seed storage helical domain-containing protein" evidence="1">
    <location>
        <begin position="21"/>
        <end position="91"/>
    </location>
</feature>
<organism evidence="3 4">
    <name type="scientific">Castanea mollissima</name>
    <name type="common">Chinese chestnut</name>
    <dbReference type="NCBI Taxonomy" id="60419"/>
    <lineage>
        <taxon>Eukaryota</taxon>
        <taxon>Viridiplantae</taxon>
        <taxon>Streptophyta</taxon>
        <taxon>Embryophyta</taxon>
        <taxon>Tracheophyta</taxon>
        <taxon>Spermatophyta</taxon>
        <taxon>Magnoliopsida</taxon>
        <taxon>eudicotyledons</taxon>
        <taxon>Gunneridae</taxon>
        <taxon>Pentapetalae</taxon>
        <taxon>rosids</taxon>
        <taxon>fabids</taxon>
        <taxon>Fagales</taxon>
        <taxon>Fagaceae</taxon>
        <taxon>Castanea</taxon>
    </lineage>
</organism>
<evidence type="ECO:0000313" key="3">
    <source>
        <dbReference type="EMBL" id="KAF3964632.1"/>
    </source>
</evidence>
<sequence length="91" mass="9985">MGKKLVMLILVVLLVERSSAVTLCKMDDNGLAACKPAVTQPNPVDPTPECCKALSGADLPCLLQYHPSCQLLRYFEGICHTFMLSESQLQF</sequence>
<dbReference type="AlphaFoldDB" id="A0A8J4VPF8"/>
<protein>
    <recommendedName>
        <fullName evidence="2">Bifunctional inhibitor/plant lipid transfer protein/seed storage helical domain-containing protein</fullName>
    </recommendedName>
</protein>
<gene>
    <name evidence="3" type="ORF">CMV_011108</name>
</gene>
<comment type="caution">
    <text evidence="3">The sequence shown here is derived from an EMBL/GenBank/DDBJ whole genome shotgun (WGS) entry which is preliminary data.</text>
</comment>
<feature type="signal peptide" evidence="1">
    <location>
        <begin position="1"/>
        <end position="20"/>
    </location>
</feature>
<dbReference type="Gene3D" id="1.10.110.10">
    <property type="entry name" value="Plant lipid-transfer and hydrophobic proteins"/>
    <property type="match status" value="1"/>
</dbReference>
<feature type="domain" description="Bifunctional inhibitor/plant lipid transfer protein/seed storage helical" evidence="2">
    <location>
        <begin position="7"/>
        <end position="62"/>
    </location>
</feature>
<accession>A0A8J4VPF8</accession>
<dbReference type="Pfam" id="PF14368">
    <property type="entry name" value="LTP_2"/>
    <property type="match status" value="1"/>
</dbReference>
<dbReference type="SUPFAM" id="SSF47699">
    <property type="entry name" value="Bifunctional inhibitor/lipid-transfer protein/seed storage 2S albumin"/>
    <property type="match status" value="1"/>
</dbReference>
<keyword evidence="1" id="KW-0732">Signal</keyword>
<evidence type="ECO:0000313" key="4">
    <source>
        <dbReference type="Proteomes" id="UP000737018"/>
    </source>
</evidence>
<keyword evidence="4" id="KW-1185">Reference proteome</keyword>
<dbReference type="OrthoDB" id="643149at2759"/>
<reference evidence="3" key="1">
    <citation type="submission" date="2020-03" db="EMBL/GenBank/DDBJ databases">
        <title>Castanea mollissima Vanexum genome sequencing.</title>
        <authorList>
            <person name="Staton M."/>
        </authorList>
    </citation>
    <scope>NUCLEOTIDE SEQUENCE</scope>
    <source>
        <tissue evidence="3">Leaf</tissue>
    </source>
</reference>
<dbReference type="InterPro" id="IPR036312">
    <property type="entry name" value="Bifun_inhib/LTP/seed_sf"/>
</dbReference>
<dbReference type="Proteomes" id="UP000737018">
    <property type="component" value="Unassembled WGS sequence"/>
</dbReference>
<dbReference type="InterPro" id="IPR016140">
    <property type="entry name" value="Bifunc_inhib/LTP/seed_store"/>
</dbReference>
<evidence type="ECO:0000259" key="2">
    <source>
        <dbReference type="Pfam" id="PF14368"/>
    </source>
</evidence>
<dbReference type="EMBL" id="JRKL02001337">
    <property type="protein sequence ID" value="KAF3964632.1"/>
    <property type="molecule type" value="Genomic_DNA"/>
</dbReference>
<proteinExistence type="predicted"/>
<evidence type="ECO:0000256" key="1">
    <source>
        <dbReference type="SAM" id="SignalP"/>
    </source>
</evidence>
<name>A0A8J4VPF8_9ROSI</name>